<dbReference type="AlphaFoldDB" id="A0A150H2G9"/>
<sequence length="485" mass="51333">MRQKVQTLSLTYPRMAFPGTPLLYRLPGLRSVTLGGDFYLGRIDRHLLYDALASLPHLEELGLPGGGALDGVESLAGSLRTLKIGFQLGFKFNEANASVIRGLRRLETLSVDLSFEPGQLCLVLDAVPRSLHTLTLLRYTRLGAWGTAVLRLEGGRVVSLDSAHTDFRLEELAQFVQDELLPVAAASLQRIALRSLYMDSGSSKCGDDKGDDAERTTHASTLAVLRRVLAPGGRYEVATVTAASCAPIKLVEESLALLGGGAGGTDLVLFVNEEDELQISVRVQRTHLVECDTERPAHVLAGQESPAAPGGPAAAAALAAPGPSFFASIVQCLPPARVEVAAAVARVMAAAERAAADRAGRPVGTLEVVATLVPKDEDQADQSGWIALVGAMQEAAQTVMEFPDTGRSRSCGRGAGAGSGCCVAGAGEGCCGSGEVAGKGSDREDGSSGLRSGRQQLRWLLCQWEEVRDLWGMYDVDTTELDYDY</sequence>
<organism evidence="1 2">
    <name type="scientific">Gonium pectorale</name>
    <name type="common">Green alga</name>
    <dbReference type="NCBI Taxonomy" id="33097"/>
    <lineage>
        <taxon>Eukaryota</taxon>
        <taxon>Viridiplantae</taxon>
        <taxon>Chlorophyta</taxon>
        <taxon>core chlorophytes</taxon>
        <taxon>Chlorophyceae</taxon>
        <taxon>CS clade</taxon>
        <taxon>Chlamydomonadales</taxon>
        <taxon>Volvocaceae</taxon>
        <taxon>Gonium</taxon>
    </lineage>
</organism>
<gene>
    <name evidence="1" type="ORF">GPECTOR_1g237</name>
</gene>
<accession>A0A150H2G9</accession>
<reference evidence="2" key="1">
    <citation type="journal article" date="2016" name="Nat. Commun.">
        <title>The Gonium pectorale genome demonstrates co-option of cell cycle regulation during the evolution of multicellularity.</title>
        <authorList>
            <person name="Hanschen E.R."/>
            <person name="Marriage T.N."/>
            <person name="Ferris P.J."/>
            <person name="Hamaji T."/>
            <person name="Toyoda A."/>
            <person name="Fujiyama A."/>
            <person name="Neme R."/>
            <person name="Noguchi H."/>
            <person name="Minakuchi Y."/>
            <person name="Suzuki M."/>
            <person name="Kawai-Toyooka H."/>
            <person name="Smith D.R."/>
            <person name="Sparks H."/>
            <person name="Anderson J."/>
            <person name="Bakaric R."/>
            <person name="Luria V."/>
            <person name="Karger A."/>
            <person name="Kirschner M.W."/>
            <person name="Durand P.M."/>
            <person name="Michod R.E."/>
            <person name="Nozaki H."/>
            <person name="Olson B.J."/>
        </authorList>
    </citation>
    <scope>NUCLEOTIDE SEQUENCE [LARGE SCALE GENOMIC DNA]</scope>
    <source>
        <strain evidence="2">NIES-2863</strain>
    </source>
</reference>
<dbReference type="Proteomes" id="UP000075714">
    <property type="component" value="Unassembled WGS sequence"/>
</dbReference>
<comment type="caution">
    <text evidence="1">The sequence shown here is derived from an EMBL/GenBank/DDBJ whole genome shotgun (WGS) entry which is preliminary data.</text>
</comment>
<proteinExistence type="predicted"/>
<dbReference type="EMBL" id="LSYV01000002">
    <property type="protein sequence ID" value="KXZ56271.1"/>
    <property type="molecule type" value="Genomic_DNA"/>
</dbReference>
<evidence type="ECO:0000313" key="1">
    <source>
        <dbReference type="EMBL" id="KXZ56271.1"/>
    </source>
</evidence>
<name>A0A150H2G9_GONPE</name>
<evidence type="ECO:0000313" key="2">
    <source>
        <dbReference type="Proteomes" id="UP000075714"/>
    </source>
</evidence>
<protein>
    <submittedName>
        <fullName evidence="1">Uncharacterized protein</fullName>
    </submittedName>
</protein>
<keyword evidence="2" id="KW-1185">Reference proteome</keyword>
<dbReference type="SUPFAM" id="SSF52047">
    <property type="entry name" value="RNI-like"/>
    <property type="match status" value="1"/>
</dbReference>